<evidence type="ECO:0000313" key="1">
    <source>
        <dbReference type="EMBL" id="RCK73036.1"/>
    </source>
</evidence>
<sequence>MWEKKFSDRFKLKVEDTFHRRYTVIGDVMDFGENVLSARATWRLPSKIEAGIRGEYLLRRYTALFYRDYRYLLGGVFASYAKPKKYDWSFVQDFRKFSYRNGNNIATDWNDQSQPITEGKFNYYLSDDLKIRLSASREKTYYKSFDTTSQELLWDFTRPMTVTEFYGGLEYDF</sequence>
<accession>A0A367Z4F8</accession>
<dbReference type="EMBL" id="QOQW01000054">
    <property type="protein sequence ID" value="RCK73036.1"/>
    <property type="molecule type" value="Genomic_DNA"/>
</dbReference>
<dbReference type="Proteomes" id="UP000252355">
    <property type="component" value="Unassembled WGS sequence"/>
</dbReference>
<evidence type="ECO:0008006" key="3">
    <source>
        <dbReference type="Google" id="ProtNLM"/>
    </source>
</evidence>
<protein>
    <recommendedName>
        <fullName evidence="3">TonB-dependent receptor</fullName>
    </recommendedName>
</protein>
<comment type="caution">
    <text evidence="1">The sequence shown here is derived from an EMBL/GenBank/DDBJ whole genome shotgun (WGS) entry which is preliminary data.</text>
</comment>
<dbReference type="AlphaFoldDB" id="A0A367Z4F8"/>
<evidence type="ECO:0000313" key="2">
    <source>
        <dbReference type="Proteomes" id="UP000252355"/>
    </source>
</evidence>
<organism evidence="1 2">
    <name type="scientific">Candidatus Ozemobacter sibiricus</name>
    <dbReference type="NCBI Taxonomy" id="2268124"/>
    <lineage>
        <taxon>Bacteria</taxon>
        <taxon>Candidatus Ozemobacteria</taxon>
        <taxon>Candidatus Ozemobacterales</taxon>
        <taxon>Candidatus Ozemobacteraceae</taxon>
        <taxon>Candidatus Ozemobacter</taxon>
    </lineage>
</organism>
<gene>
    <name evidence="1" type="ORF">OZSIB_3295</name>
</gene>
<proteinExistence type="predicted"/>
<name>A0A367Z4F8_9BACT</name>
<reference evidence="1 2" key="1">
    <citation type="submission" date="2018-05" db="EMBL/GenBank/DDBJ databases">
        <title>A metagenomic window into the 2 km-deep terrestrial subsurface aquifer revealed taxonomically and functionally diverse microbial community comprising novel uncultured bacterial lineages.</title>
        <authorList>
            <person name="Kadnikov V.V."/>
            <person name="Mardanov A.V."/>
            <person name="Beletsky A.V."/>
            <person name="Banks D."/>
            <person name="Pimenov N.V."/>
            <person name="Frank Y.A."/>
            <person name="Karnachuk O.V."/>
            <person name="Ravin N.V."/>
        </authorList>
    </citation>
    <scope>NUCLEOTIDE SEQUENCE [LARGE SCALE GENOMIC DNA]</scope>
    <source>
        <strain evidence="1">BY5</strain>
    </source>
</reference>